<dbReference type="PRINTS" id="PR00267">
    <property type="entry name" value="INTFRNREGFCT"/>
</dbReference>
<dbReference type="Ensembl" id="ENSCLMT00005039275.1">
    <property type="protein sequence ID" value="ENSCLMP00005037809.1"/>
    <property type="gene ID" value="ENSCLMG00005017950.1"/>
</dbReference>
<comment type="subcellular location">
    <subcellularLocation>
        <location evidence="1">Nucleus</location>
    </subcellularLocation>
</comment>
<evidence type="ECO:0000256" key="4">
    <source>
        <dbReference type="ARBA" id="ARBA00023159"/>
    </source>
</evidence>
<dbReference type="InterPro" id="IPR019471">
    <property type="entry name" value="Interferon_reg_factor-3"/>
</dbReference>
<dbReference type="GO" id="GO:0005634">
    <property type="term" value="C:nucleus"/>
    <property type="evidence" value="ECO:0007669"/>
    <property type="project" value="UniProtKB-SubCell"/>
</dbReference>
<dbReference type="AlphaFoldDB" id="A0A8C3A8K5"/>
<accession>A0A8C3A8K5</accession>
<dbReference type="GeneTree" id="ENSGT00940000166222"/>
<dbReference type="InterPro" id="IPR017855">
    <property type="entry name" value="SMAD-like_dom_sf"/>
</dbReference>
<evidence type="ECO:0000313" key="9">
    <source>
        <dbReference type="Proteomes" id="UP000694565"/>
    </source>
</evidence>
<dbReference type="SMART" id="SM01243">
    <property type="entry name" value="IRF-3"/>
    <property type="match status" value="1"/>
</dbReference>
<dbReference type="Gene3D" id="1.10.10.10">
    <property type="entry name" value="Winged helix-like DNA-binding domain superfamily/Winged helix DNA-binding domain"/>
    <property type="match status" value="1"/>
</dbReference>
<keyword evidence="5" id="KW-0804">Transcription</keyword>
<feature type="domain" description="IRF tryptophan pentad repeat" evidence="7">
    <location>
        <begin position="15"/>
        <end position="123"/>
    </location>
</feature>
<keyword evidence="4" id="KW-0010">Activator</keyword>
<dbReference type="Proteomes" id="UP000694565">
    <property type="component" value="Unplaced"/>
</dbReference>
<evidence type="ECO:0000256" key="6">
    <source>
        <dbReference type="ARBA" id="ARBA00023242"/>
    </source>
</evidence>
<reference evidence="8" key="2">
    <citation type="submission" date="2025-09" db="UniProtKB">
        <authorList>
            <consortium name="Ensembl"/>
        </authorList>
    </citation>
    <scope>IDENTIFICATION</scope>
</reference>
<evidence type="ECO:0000259" key="7">
    <source>
        <dbReference type="PROSITE" id="PS51507"/>
    </source>
</evidence>
<name>A0A8C3A8K5_CYCLU</name>
<keyword evidence="6" id="KW-0539">Nucleus</keyword>
<dbReference type="GO" id="GO:0000978">
    <property type="term" value="F:RNA polymerase II cis-regulatory region sequence-specific DNA binding"/>
    <property type="evidence" value="ECO:0007669"/>
    <property type="project" value="TreeGrafter"/>
</dbReference>
<evidence type="ECO:0000256" key="3">
    <source>
        <dbReference type="ARBA" id="ARBA00023125"/>
    </source>
</evidence>
<dbReference type="InterPro" id="IPR001346">
    <property type="entry name" value="Interferon_reg_fact_DNA-bd_dom"/>
</dbReference>
<keyword evidence="9" id="KW-1185">Reference proteome</keyword>
<dbReference type="GO" id="GO:0000981">
    <property type="term" value="F:DNA-binding transcription factor activity, RNA polymerase II-specific"/>
    <property type="evidence" value="ECO:0007669"/>
    <property type="project" value="TreeGrafter"/>
</dbReference>
<dbReference type="PROSITE" id="PS00601">
    <property type="entry name" value="IRF_1"/>
    <property type="match status" value="1"/>
</dbReference>
<sequence>MNAEVDYGGSGSSGNGKLRQWLIEQVDCGTYPGLVWENDEKSIFRIPWKHAGKQDYNRDEDAALFKAWALFKGKFREGIDKPDPPTWKTRLRCALNKSNDFEEMVERSQLDISDPYKVYHIIPESAKKRPRQDDSPLSPMSYQVHSPYPALQTQIPQYVPTPECGWRDFCQEQASLPELPFTHCPPRSLPWQGHGSFLSSYFRLHVSVYFRDSLVREVTTSSPEGCHITPCSPEEKHYQPPGGPEVVPLPVESLSAQRRTEECPPSPPATLERGVLLWMGPDGLYARRLCQGRVYWQGGLSQYGDKPNKLEREVTCKLLHTQDYLTEIQSYGLHGRPLPRFQVLLHFGDECLDLQRPRRTLTVQVEPLFARQLLYYAQQMGGHYFRSYEHPGVTDYINTSEDYQRTITHHHSSSLQE</sequence>
<evidence type="ECO:0000256" key="2">
    <source>
        <dbReference type="ARBA" id="ARBA00023015"/>
    </source>
</evidence>
<dbReference type="InterPro" id="IPR008984">
    <property type="entry name" value="SMAD_FHA_dom_sf"/>
</dbReference>
<dbReference type="SUPFAM" id="SSF46785">
    <property type="entry name" value="Winged helix' DNA-binding domain"/>
    <property type="match status" value="1"/>
</dbReference>
<dbReference type="SUPFAM" id="SSF49879">
    <property type="entry name" value="SMAD/FHA domain"/>
    <property type="match status" value="1"/>
</dbReference>
<dbReference type="CDD" id="cd00103">
    <property type="entry name" value="IRF"/>
    <property type="match status" value="1"/>
</dbReference>
<dbReference type="InterPro" id="IPR036388">
    <property type="entry name" value="WH-like_DNA-bd_sf"/>
</dbReference>
<keyword evidence="3" id="KW-0238">DNA-binding</keyword>
<keyword evidence="2" id="KW-0805">Transcription regulation</keyword>
<dbReference type="SMART" id="SM00348">
    <property type="entry name" value="IRF"/>
    <property type="match status" value="1"/>
</dbReference>
<gene>
    <name evidence="8" type="primary">LOC117729153</name>
</gene>
<dbReference type="GO" id="GO:0045944">
    <property type="term" value="P:positive regulation of transcription by RNA polymerase II"/>
    <property type="evidence" value="ECO:0007669"/>
    <property type="project" value="UniProtKB-ARBA"/>
</dbReference>
<dbReference type="PROSITE" id="PS51507">
    <property type="entry name" value="IRF_2"/>
    <property type="match status" value="1"/>
</dbReference>
<protein>
    <submittedName>
        <fullName evidence="8">Interferon regulatory factor 4b</fullName>
    </submittedName>
</protein>
<evidence type="ECO:0000256" key="1">
    <source>
        <dbReference type="ARBA" id="ARBA00004123"/>
    </source>
</evidence>
<dbReference type="Pfam" id="PF00605">
    <property type="entry name" value="IRF"/>
    <property type="match status" value="1"/>
</dbReference>
<dbReference type="InterPro" id="IPR036390">
    <property type="entry name" value="WH_DNA-bd_sf"/>
</dbReference>
<evidence type="ECO:0000313" key="8">
    <source>
        <dbReference type="Ensembl" id="ENSCLMP00005037809.1"/>
    </source>
</evidence>
<dbReference type="GO" id="GO:0002376">
    <property type="term" value="P:immune system process"/>
    <property type="evidence" value="ECO:0007669"/>
    <property type="project" value="TreeGrafter"/>
</dbReference>
<dbReference type="PANTHER" id="PTHR11949">
    <property type="entry name" value="INTERFERON REGULATORY FACTOR"/>
    <property type="match status" value="1"/>
</dbReference>
<evidence type="ECO:0000256" key="5">
    <source>
        <dbReference type="ARBA" id="ARBA00023163"/>
    </source>
</evidence>
<organism evidence="8 9">
    <name type="scientific">Cyclopterus lumpus</name>
    <name type="common">Lumpsucker</name>
    <dbReference type="NCBI Taxonomy" id="8103"/>
    <lineage>
        <taxon>Eukaryota</taxon>
        <taxon>Metazoa</taxon>
        <taxon>Chordata</taxon>
        <taxon>Craniata</taxon>
        <taxon>Vertebrata</taxon>
        <taxon>Euteleostomi</taxon>
        <taxon>Actinopterygii</taxon>
        <taxon>Neopterygii</taxon>
        <taxon>Teleostei</taxon>
        <taxon>Neoteleostei</taxon>
        <taxon>Acanthomorphata</taxon>
        <taxon>Eupercaria</taxon>
        <taxon>Perciformes</taxon>
        <taxon>Cottioidei</taxon>
        <taxon>Cottales</taxon>
        <taxon>Cyclopteridae</taxon>
        <taxon>Cyclopterus</taxon>
    </lineage>
</organism>
<dbReference type="Gene3D" id="2.60.200.10">
    <property type="match status" value="1"/>
</dbReference>
<dbReference type="InterPro" id="IPR019817">
    <property type="entry name" value="Interferon_reg_fac_CS"/>
</dbReference>
<dbReference type="PANTHER" id="PTHR11949:SF20">
    <property type="entry name" value="INTERFERON REGULATORY FACTOR 4-RELATED"/>
    <property type="match status" value="1"/>
</dbReference>
<dbReference type="FunFam" id="1.10.10.10:FF:000041">
    <property type="entry name" value="Interferon regulatory factor 4"/>
    <property type="match status" value="1"/>
</dbReference>
<reference evidence="8" key="1">
    <citation type="submission" date="2025-08" db="UniProtKB">
        <authorList>
            <consortium name="Ensembl"/>
        </authorList>
    </citation>
    <scope>IDENTIFICATION</scope>
</reference>
<dbReference type="Pfam" id="PF10401">
    <property type="entry name" value="IRF-3"/>
    <property type="match status" value="1"/>
</dbReference>
<proteinExistence type="predicted"/>